<dbReference type="AlphaFoldDB" id="X1M2C4"/>
<protein>
    <submittedName>
        <fullName evidence="1">Uncharacterized protein</fullName>
    </submittedName>
</protein>
<comment type="caution">
    <text evidence="1">The sequence shown here is derived from an EMBL/GenBank/DDBJ whole genome shotgun (WGS) entry which is preliminary data.</text>
</comment>
<accession>X1M2C4</accession>
<sequence>MKILEREIGSVAYAENQTRTLPLPRNYAYRCLDLILVAKLSREIGSAGTSKDSAPAQLIKNIVIRANGRDVIKNYDMETLHRLNQIRHHTRPFINADAWALAVTSAVDNEVLQVSARIDFEMWDAIRPIDTLLDSAGLATLELIVTWGTGADLMDNNWSGEAITVHSATLYVASVESVGVPVGTTFMTNKEYVIRSQVTATSNRHQIFLPVSNLYRSIVLKTHSDGNQVNTILPWGLTDQNTITIASGTEV</sequence>
<name>X1M2C4_9ZZZZ</name>
<reference evidence="1" key="1">
    <citation type="journal article" date="2014" name="Front. Microbiol.">
        <title>High frequency of phylogenetically diverse reductive dehalogenase-homologous genes in deep subseafloor sedimentary metagenomes.</title>
        <authorList>
            <person name="Kawai M."/>
            <person name="Futagami T."/>
            <person name="Toyoda A."/>
            <person name="Takaki Y."/>
            <person name="Nishi S."/>
            <person name="Hori S."/>
            <person name="Arai W."/>
            <person name="Tsubouchi T."/>
            <person name="Morono Y."/>
            <person name="Uchiyama I."/>
            <person name="Ito T."/>
            <person name="Fujiyama A."/>
            <person name="Inagaki F."/>
            <person name="Takami H."/>
        </authorList>
    </citation>
    <scope>NUCLEOTIDE SEQUENCE</scope>
    <source>
        <strain evidence="1">Expedition CK06-06</strain>
    </source>
</reference>
<evidence type="ECO:0000313" key="1">
    <source>
        <dbReference type="EMBL" id="GAI25473.1"/>
    </source>
</evidence>
<feature type="non-terminal residue" evidence="1">
    <location>
        <position position="251"/>
    </location>
</feature>
<proteinExistence type="predicted"/>
<gene>
    <name evidence="1" type="ORF">S06H3_28010</name>
</gene>
<organism evidence="1">
    <name type="scientific">marine sediment metagenome</name>
    <dbReference type="NCBI Taxonomy" id="412755"/>
    <lineage>
        <taxon>unclassified sequences</taxon>
        <taxon>metagenomes</taxon>
        <taxon>ecological metagenomes</taxon>
    </lineage>
</organism>
<dbReference type="EMBL" id="BARV01016310">
    <property type="protein sequence ID" value="GAI25473.1"/>
    <property type="molecule type" value="Genomic_DNA"/>
</dbReference>